<dbReference type="InterPro" id="IPR055859">
    <property type="entry name" value="DUF7436"/>
</dbReference>
<dbReference type="KEGG" id="hru:Halru_0480"/>
<dbReference type="InterPro" id="IPR051797">
    <property type="entry name" value="TrmB-like"/>
</dbReference>
<reference evidence="3" key="1">
    <citation type="submission" date="2011-09" db="EMBL/GenBank/DDBJ databases">
        <title>Complete sequence of Halovivax ruber XH-70.</title>
        <authorList>
            <consortium name="US DOE Joint Genome Institute"/>
            <person name="Lucas S."/>
            <person name="Han J."/>
            <person name="Lapidus A."/>
            <person name="Cheng J.-F."/>
            <person name="Goodwin L."/>
            <person name="Pitluck S."/>
            <person name="Peters L."/>
            <person name="Mikhailova N."/>
            <person name="Davenport K."/>
            <person name="Detter J.C."/>
            <person name="Han C."/>
            <person name="Tapia R."/>
            <person name="Land M."/>
            <person name="Hauser L."/>
            <person name="Kyrpides N."/>
            <person name="Ivanova N."/>
            <person name="Pagani I."/>
            <person name="Sproer C."/>
            <person name="Anderson I."/>
            <person name="Woyke T."/>
        </authorList>
    </citation>
    <scope>NUCLEOTIDE SEQUENCE</scope>
    <source>
        <strain evidence="3">XH-70</strain>
    </source>
</reference>
<dbReference type="GeneID" id="14375788"/>
<name>L0I6E3_HALRX</name>
<dbReference type="InterPro" id="IPR036390">
    <property type="entry name" value="WH_DNA-bd_sf"/>
</dbReference>
<dbReference type="HOGENOM" id="CLU_072493_0_0_2"/>
<evidence type="ECO:0000259" key="1">
    <source>
        <dbReference type="Pfam" id="PF01978"/>
    </source>
</evidence>
<dbReference type="RefSeq" id="WP_015299802.1">
    <property type="nucleotide sequence ID" value="NC_019964.1"/>
</dbReference>
<feature type="domain" description="DUF7436" evidence="2">
    <location>
        <begin position="109"/>
        <end position="260"/>
    </location>
</feature>
<dbReference type="EMBL" id="CP003050">
    <property type="protein sequence ID" value="AGB15115.1"/>
    <property type="molecule type" value="Genomic_DNA"/>
</dbReference>
<dbReference type="Proteomes" id="UP000010846">
    <property type="component" value="Chromosome"/>
</dbReference>
<dbReference type="InterPro" id="IPR002831">
    <property type="entry name" value="Tscrpt_reg_TrmB_N"/>
</dbReference>
<evidence type="ECO:0000313" key="4">
    <source>
        <dbReference type="Proteomes" id="UP000010846"/>
    </source>
</evidence>
<dbReference type="AlphaFoldDB" id="L0I6E3"/>
<dbReference type="eggNOG" id="arCOG02037">
    <property type="taxonomic scope" value="Archaea"/>
</dbReference>
<evidence type="ECO:0000259" key="2">
    <source>
        <dbReference type="Pfam" id="PF24217"/>
    </source>
</evidence>
<feature type="domain" description="Transcription regulator TrmB N-terminal" evidence="1">
    <location>
        <begin position="4"/>
        <end position="71"/>
    </location>
</feature>
<dbReference type="OrthoDB" id="202962at2157"/>
<dbReference type="Pfam" id="PF01978">
    <property type="entry name" value="TrmB"/>
    <property type="match status" value="1"/>
</dbReference>
<dbReference type="Gene3D" id="1.10.10.10">
    <property type="entry name" value="Winged helix-like DNA-binding domain superfamily/Winged helix DNA-binding domain"/>
    <property type="match status" value="1"/>
</dbReference>
<gene>
    <name evidence="3" type="ordered locus">Halru_0480</name>
</gene>
<dbReference type="SUPFAM" id="SSF46785">
    <property type="entry name" value="Winged helix' DNA-binding domain"/>
    <property type="match status" value="1"/>
</dbReference>
<proteinExistence type="predicted"/>
<accession>L0I6E3</accession>
<dbReference type="PANTHER" id="PTHR34293">
    <property type="entry name" value="HTH-TYPE TRANSCRIPTIONAL REGULATOR TRMBL2"/>
    <property type="match status" value="1"/>
</dbReference>
<keyword evidence="4" id="KW-1185">Reference proteome</keyword>
<dbReference type="Pfam" id="PF24217">
    <property type="entry name" value="DUF7436"/>
    <property type="match status" value="1"/>
</dbReference>
<dbReference type="STRING" id="797302.Halru_0480"/>
<sequence>MSGLSELGLSSYEERVYRALLALGSAPARTTAERADVPTGRIYDVLGSLAARDLVASRTDREPTRYVPVDPDEAVDRLLAARRRDLDRREAEYRETAAAVRSELAPVPPIETRFWPTDLGSEAAVTLWEEQARTATDCLRLVVGAPYDTAEWADYAPEVAPAARIDGDVTVRLLLAESVRSTMPDHALADLHDESMALSIRVGPDIPVTYDVVDEEEVSVDIPDPFDPRDRLGVVISREESFVRELAERFDRAWEAATPVPGSQN</sequence>
<dbReference type="InterPro" id="IPR036388">
    <property type="entry name" value="WH-like_DNA-bd_sf"/>
</dbReference>
<evidence type="ECO:0000313" key="3">
    <source>
        <dbReference type="EMBL" id="AGB15115.1"/>
    </source>
</evidence>
<dbReference type="PANTHER" id="PTHR34293:SF1">
    <property type="entry name" value="HTH-TYPE TRANSCRIPTIONAL REGULATOR TRMBL2"/>
    <property type="match status" value="1"/>
</dbReference>
<organism evidence="3 4">
    <name type="scientific">Halovivax ruber (strain DSM 18193 / JCM 13892 / XH-70)</name>
    <dbReference type="NCBI Taxonomy" id="797302"/>
    <lineage>
        <taxon>Archaea</taxon>
        <taxon>Methanobacteriati</taxon>
        <taxon>Methanobacteriota</taxon>
        <taxon>Stenosarchaea group</taxon>
        <taxon>Halobacteria</taxon>
        <taxon>Halobacteriales</taxon>
        <taxon>Natrialbaceae</taxon>
        <taxon>Halovivax</taxon>
    </lineage>
</organism>
<protein>
    <submittedName>
        <fullName evidence="3">Putative transcriptional regulator</fullName>
    </submittedName>
</protein>